<dbReference type="PROSITE" id="PS51257">
    <property type="entry name" value="PROKAR_LIPOPROTEIN"/>
    <property type="match status" value="1"/>
</dbReference>
<feature type="compositionally biased region" description="Low complexity" evidence="5">
    <location>
        <begin position="199"/>
        <end position="208"/>
    </location>
</feature>
<dbReference type="InterPro" id="IPR036909">
    <property type="entry name" value="Cyt_c-like_dom_sf"/>
</dbReference>
<dbReference type="KEGG" id="aswu:HUW51_12315"/>
<dbReference type="SUPFAM" id="SSF46626">
    <property type="entry name" value="Cytochrome c"/>
    <property type="match status" value="1"/>
</dbReference>
<evidence type="ECO:0000313" key="8">
    <source>
        <dbReference type="Proteomes" id="UP000515237"/>
    </source>
</evidence>
<dbReference type="Gene3D" id="1.10.760.10">
    <property type="entry name" value="Cytochrome c-like domain"/>
    <property type="match status" value="1"/>
</dbReference>
<proteinExistence type="predicted"/>
<sequence length="223" mass="24432">MRNTIKDTLRNSLVIFASVSLFSCSKEPNDTGTQYAPQMYDDVAYEALKQADYNTINPGRMNMRVPAKNTIPRGKLAYFNHIPKNDSLNQANNLKNPLAVNDQVLEEGQVLYERFCQHCHGAEGKGDGLVGQKFKGVANLQSDALKTASLGHIYHVITNGKGRMMPHGSQVNPEERWKISLYVKNVLQGAGEQTNQVDSEAATEASSSDGDNVQQATGTTATE</sequence>
<keyword evidence="8" id="KW-1185">Reference proteome</keyword>
<evidence type="ECO:0000256" key="4">
    <source>
        <dbReference type="PROSITE-ProRule" id="PRU00433"/>
    </source>
</evidence>
<dbReference type="PANTHER" id="PTHR40394:SF2">
    <property type="entry name" value="QUINOL:CYTOCHROME C OXIDOREDUCTASE MEMBRANE PROTEIN"/>
    <property type="match status" value="1"/>
</dbReference>
<gene>
    <name evidence="7" type="ORF">HUW51_12315</name>
</gene>
<keyword evidence="2 4" id="KW-0479">Metal-binding</keyword>
<dbReference type="AlphaFoldDB" id="A0A7G7G8I1"/>
<dbReference type="InterPro" id="IPR009056">
    <property type="entry name" value="Cyt_c-like_dom"/>
</dbReference>
<evidence type="ECO:0000259" key="6">
    <source>
        <dbReference type="PROSITE" id="PS51007"/>
    </source>
</evidence>
<protein>
    <submittedName>
        <fullName evidence="7">Cytochrome c</fullName>
    </submittedName>
</protein>
<dbReference type="GO" id="GO:0046872">
    <property type="term" value="F:metal ion binding"/>
    <property type="evidence" value="ECO:0007669"/>
    <property type="project" value="UniProtKB-KW"/>
</dbReference>
<evidence type="ECO:0000256" key="3">
    <source>
        <dbReference type="ARBA" id="ARBA00023004"/>
    </source>
</evidence>
<dbReference type="GO" id="GO:0020037">
    <property type="term" value="F:heme binding"/>
    <property type="evidence" value="ECO:0007669"/>
    <property type="project" value="InterPro"/>
</dbReference>
<reference evidence="7 8" key="1">
    <citation type="journal article" date="2018" name="Int. J. Syst. Evol. Microbiol.">
        <title>Adhaeribacter swui sp. nov., isolated from wet mud.</title>
        <authorList>
            <person name="Kim D.U."/>
            <person name="Kim K.W."/>
            <person name="Kang M.S."/>
            <person name="Kim J.Y."/>
            <person name="Jang J.H."/>
            <person name="Kim M.K."/>
        </authorList>
    </citation>
    <scope>NUCLEOTIDE SEQUENCE [LARGE SCALE GENOMIC DNA]</scope>
    <source>
        <strain evidence="7 8">KCTC 52873</strain>
    </source>
</reference>
<dbReference type="Pfam" id="PF13442">
    <property type="entry name" value="Cytochrome_CBB3"/>
    <property type="match status" value="1"/>
</dbReference>
<organism evidence="7 8">
    <name type="scientific">Adhaeribacter swui</name>
    <dbReference type="NCBI Taxonomy" id="2086471"/>
    <lineage>
        <taxon>Bacteria</taxon>
        <taxon>Pseudomonadati</taxon>
        <taxon>Bacteroidota</taxon>
        <taxon>Cytophagia</taxon>
        <taxon>Cytophagales</taxon>
        <taxon>Hymenobacteraceae</taxon>
        <taxon>Adhaeribacter</taxon>
    </lineage>
</organism>
<dbReference type="Proteomes" id="UP000515237">
    <property type="component" value="Chromosome"/>
</dbReference>
<keyword evidence="1 4" id="KW-0349">Heme</keyword>
<dbReference type="PANTHER" id="PTHR40394">
    <property type="entry name" value="LIPOPROTEIN-RELATED"/>
    <property type="match status" value="1"/>
</dbReference>
<dbReference type="EMBL" id="CP055156">
    <property type="protein sequence ID" value="QNF33465.1"/>
    <property type="molecule type" value="Genomic_DNA"/>
</dbReference>
<feature type="region of interest" description="Disordered" evidence="5">
    <location>
        <begin position="192"/>
        <end position="223"/>
    </location>
</feature>
<feature type="compositionally biased region" description="Polar residues" evidence="5">
    <location>
        <begin position="209"/>
        <end position="223"/>
    </location>
</feature>
<evidence type="ECO:0000256" key="5">
    <source>
        <dbReference type="SAM" id="MobiDB-lite"/>
    </source>
</evidence>
<name>A0A7G7G8I1_9BACT</name>
<dbReference type="GO" id="GO:0009055">
    <property type="term" value="F:electron transfer activity"/>
    <property type="evidence" value="ECO:0007669"/>
    <property type="project" value="InterPro"/>
</dbReference>
<evidence type="ECO:0000256" key="2">
    <source>
        <dbReference type="ARBA" id="ARBA00022723"/>
    </source>
</evidence>
<feature type="domain" description="Cytochrome c" evidence="6">
    <location>
        <begin position="103"/>
        <end position="187"/>
    </location>
</feature>
<dbReference type="PROSITE" id="PS51007">
    <property type="entry name" value="CYTC"/>
    <property type="match status" value="1"/>
</dbReference>
<evidence type="ECO:0000256" key="1">
    <source>
        <dbReference type="ARBA" id="ARBA00022617"/>
    </source>
</evidence>
<keyword evidence="3 4" id="KW-0408">Iron</keyword>
<evidence type="ECO:0000313" key="7">
    <source>
        <dbReference type="EMBL" id="QNF33465.1"/>
    </source>
</evidence>
<accession>A0A7G7G8I1</accession>